<comment type="caution">
    <text evidence="1">The sequence shown here is derived from an EMBL/GenBank/DDBJ whole genome shotgun (WGS) entry which is preliminary data.</text>
</comment>
<protein>
    <submittedName>
        <fullName evidence="1">Uncharacterized protein</fullName>
    </submittedName>
</protein>
<evidence type="ECO:0000313" key="1">
    <source>
        <dbReference type="EMBL" id="CAF4786083.1"/>
    </source>
</evidence>
<accession>A0A821NHM2</accession>
<gene>
    <name evidence="1" type="ORF">UJA718_LOCUS40611</name>
</gene>
<keyword evidence="2" id="KW-1185">Reference proteome</keyword>
<name>A0A821NHM2_9BILA</name>
<proteinExistence type="predicted"/>
<feature type="non-terminal residue" evidence="1">
    <location>
        <position position="1"/>
    </location>
</feature>
<organism evidence="1 2">
    <name type="scientific">Rotaria socialis</name>
    <dbReference type="NCBI Taxonomy" id="392032"/>
    <lineage>
        <taxon>Eukaryota</taxon>
        <taxon>Metazoa</taxon>
        <taxon>Spiralia</taxon>
        <taxon>Gnathifera</taxon>
        <taxon>Rotifera</taxon>
        <taxon>Eurotatoria</taxon>
        <taxon>Bdelloidea</taxon>
        <taxon>Philodinida</taxon>
        <taxon>Philodinidae</taxon>
        <taxon>Rotaria</taxon>
    </lineage>
</organism>
<reference evidence="1" key="1">
    <citation type="submission" date="2021-02" db="EMBL/GenBank/DDBJ databases">
        <authorList>
            <person name="Nowell W R."/>
        </authorList>
    </citation>
    <scope>NUCLEOTIDE SEQUENCE</scope>
</reference>
<sequence length="147" mass="17887">QQQFIDQHKQILQDYKRQLLRLLITMSDEIYSKIQTTFNRDISLFWNYQHSLPVKEQFSETILNLIDQRFSLMIHYSFFFDLINMEENSKLFSNQFDVIDGDSYGIMTRDDELEDDYFTQYRNDINEHEIIQDDPQEHLSQRLSQLS</sequence>
<feature type="non-terminal residue" evidence="1">
    <location>
        <position position="147"/>
    </location>
</feature>
<evidence type="ECO:0000313" key="2">
    <source>
        <dbReference type="Proteomes" id="UP000663873"/>
    </source>
</evidence>
<dbReference type="AlphaFoldDB" id="A0A821NHM2"/>
<dbReference type="Proteomes" id="UP000663873">
    <property type="component" value="Unassembled WGS sequence"/>
</dbReference>
<dbReference type="EMBL" id="CAJOBP010045421">
    <property type="protein sequence ID" value="CAF4786083.1"/>
    <property type="molecule type" value="Genomic_DNA"/>
</dbReference>